<evidence type="ECO:0000256" key="8">
    <source>
        <dbReference type="SAM" id="Coils"/>
    </source>
</evidence>
<dbReference type="Gene3D" id="3.40.50.1980">
    <property type="entry name" value="Nitrogenase molybdenum iron protein domain"/>
    <property type="match status" value="2"/>
</dbReference>
<dbReference type="STRING" id="1844972.A7K91_17270"/>
<comment type="caution">
    <text evidence="12">The sequence shown here is derived from an EMBL/GenBank/DDBJ whole genome shotgun (WGS) entry which is preliminary data.</text>
</comment>
<dbReference type="AlphaFoldDB" id="A0A1A5YJP9"/>
<evidence type="ECO:0008006" key="14">
    <source>
        <dbReference type="Google" id="ProtNLM"/>
    </source>
</evidence>
<evidence type="ECO:0000256" key="2">
    <source>
        <dbReference type="ARBA" id="ARBA00008814"/>
    </source>
</evidence>
<sequence>MRLNNQIKVWNHAYIKIMDVRLMTLQRGEKLADYRFPCSVFLYMTKGQALLNLDEKSYSAGVYRLFHGGKGARLRVHAIESLQMYMVLYKAVLTSSCPSAIVELAEADNPFLFHYEFGPRYPVKLYERLVSMYAQWNSASELGSLQAKATFQQFIHELLWQLRLQEVEPESPDRVSQAIRYIHEHYREPVSLTAISFFLDCSEGHLSRLFKNKLGLSPIQYLNKLRIQTAQQLLLGSEMTLQEVAEQVGFPDAHSFSRSFKKHAACTPLAFRINGAGADNDQKLPLLISENALLKKQPLFYNDIENHFHYIKGRETYMQQRNKQVAIVMMLAWSLILSACSATGGSSGTSEAPSSGPSSTATAAEAETRTISTPRGDVVVPANPKRIVADQYMGHLLKLGIKPVGVKHIMLDEGWFDKAGVTEETLAGIEDLGDLPLDLERMTELEPDLILVSVDKELEQYEKIGTTVYVPYWEGESTVEPLEKFKRISDVFGKRDIAEQWIAEYEKKAEAAREKIKGAVKEGETVSVIQFSQNVVYVLAAKGGNYGAPTIYETLQLQPTQSALDMKDGFEAISLEVLPTYLGDHIFVYNGDKELLEESMQSNIWKLVPAVQKNQVYLYGNAYDDEFLMEDPYSLEQQLDTFTSLLLENRN</sequence>
<dbReference type="EMBL" id="LYPA01000052">
    <property type="protein sequence ID" value="OBR65788.1"/>
    <property type="molecule type" value="Genomic_DNA"/>
</dbReference>
<keyword evidence="6" id="KW-0238">DNA-binding</keyword>
<feature type="domain" description="HTH araC/xylS-type" evidence="10">
    <location>
        <begin position="176"/>
        <end position="274"/>
    </location>
</feature>
<feature type="coiled-coil region" evidence="8">
    <location>
        <begin position="495"/>
        <end position="522"/>
    </location>
</feature>
<feature type="compositionally biased region" description="Low complexity" evidence="9">
    <location>
        <begin position="346"/>
        <end position="373"/>
    </location>
</feature>
<protein>
    <recommendedName>
        <fullName evidence="14">AraC family transcriptional regulator</fullName>
    </recommendedName>
</protein>
<dbReference type="InterPro" id="IPR051313">
    <property type="entry name" value="Bact_iron-sidero_bind"/>
</dbReference>
<dbReference type="Pfam" id="PF12833">
    <property type="entry name" value="HTH_18"/>
    <property type="match status" value="1"/>
</dbReference>
<evidence type="ECO:0000256" key="1">
    <source>
        <dbReference type="ARBA" id="ARBA00004196"/>
    </source>
</evidence>
<dbReference type="SUPFAM" id="SSF53807">
    <property type="entry name" value="Helical backbone' metal receptor"/>
    <property type="match status" value="1"/>
</dbReference>
<dbReference type="PROSITE" id="PS01124">
    <property type="entry name" value="HTH_ARAC_FAMILY_2"/>
    <property type="match status" value="1"/>
</dbReference>
<dbReference type="Proteomes" id="UP000092024">
    <property type="component" value="Unassembled WGS sequence"/>
</dbReference>
<keyword evidence="8" id="KW-0175">Coiled coil</keyword>
<evidence type="ECO:0000313" key="13">
    <source>
        <dbReference type="Proteomes" id="UP000092024"/>
    </source>
</evidence>
<dbReference type="GO" id="GO:0030288">
    <property type="term" value="C:outer membrane-bounded periplasmic space"/>
    <property type="evidence" value="ECO:0007669"/>
    <property type="project" value="TreeGrafter"/>
</dbReference>
<evidence type="ECO:0000259" key="11">
    <source>
        <dbReference type="PROSITE" id="PS50983"/>
    </source>
</evidence>
<keyword evidence="3" id="KW-0813">Transport</keyword>
<evidence type="ECO:0000256" key="7">
    <source>
        <dbReference type="ARBA" id="ARBA00023163"/>
    </source>
</evidence>
<dbReference type="InterPro" id="IPR018062">
    <property type="entry name" value="HTH_AraC-typ_CS"/>
</dbReference>
<dbReference type="PANTHER" id="PTHR30532">
    <property type="entry name" value="IRON III DICITRATE-BINDING PERIPLASMIC PROTEIN"/>
    <property type="match status" value="1"/>
</dbReference>
<keyword evidence="5" id="KW-0805">Transcription regulation</keyword>
<dbReference type="GO" id="GO:1901678">
    <property type="term" value="P:iron coordination entity transport"/>
    <property type="evidence" value="ECO:0007669"/>
    <property type="project" value="UniProtKB-ARBA"/>
</dbReference>
<keyword evidence="4" id="KW-0732">Signal</keyword>
<organism evidence="12 13">
    <name type="scientific">Paenibacillus oryzae</name>
    <dbReference type="NCBI Taxonomy" id="1844972"/>
    <lineage>
        <taxon>Bacteria</taxon>
        <taxon>Bacillati</taxon>
        <taxon>Bacillota</taxon>
        <taxon>Bacilli</taxon>
        <taxon>Bacillales</taxon>
        <taxon>Paenibacillaceae</taxon>
        <taxon>Paenibacillus</taxon>
    </lineage>
</organism>
<evidence type="ECO:0000256" key="3">
    <source>
        <dbReference type="ARBA" id="ARBA00022448"/>
    </source>
</evidence>
<dbReference type="SUPFAM" id="SSF46689">
    <property type="entry name" value="Homeodomain-like"/>
    <property type="match status" value="2"/>
</dbReference>
<dbReference type="Pfam" id="PF01497">
    <property type="entry name" value="Peripla_BP_2"/>
    <property type="match status" value="1"/>
</dbReference>
<evidence type="ECO:0000256" key="9">
    <source>
        <dbReference type="SAM" id="MobiDB-lite"/>
    </source>
</evidence>
<keyword evidence="13" id="KW-1185">Reference proteome</keyword>
<keyword evidence="7" id="KW-0804">Transcription</keyword>
<evidence type="ECO:0000313" key="12">
    <source>
        <dbReference type="EMBL" id="OBR65788.1"/>
    </source>
</evidence>
<dbReference type="GO" id="GO:0043565">
    <property type="term" value="F:sequence-specific DNA binding"/>
    <property type="evidence" value="ECO:0007669"/>
    <property type="project" value="InterPro"/>
</dbReference>
<dbReference type="Gene3D" id="1.10.10.60">
    <property type="entry name" value="Homeodomain-like"/>
    <property type="match status" value="2"/>
</dbReference>
<accession>A0A1A5YJP9</accession>
<reference evidence="12 13" key="1">
    <citation type="submission" date="2016-05" db="EMBL/GenBank/DDBJ databases">
        <title>Paenibacillus oryzae. sp. nov., isolated from the rice root.</title>
        <authorList>
            <person name="Zhang J."/>
            <person name="Zhang X."/>
        </authorList>
    </citation>
    <scope>NUCLEOTIDE SEQUENCE [LARGE SCALE GENOMIC DNA]</scope>
    <source>
        <strain evidence="12 13">1DrF-4</strain>
    </source>
</reference>
<feature type="region of interest" description="Disordered" evidence="9">
    <location>
        <begin position="346"/>
        <end position="376"/>
    </location>
</feature>
<dbReference type="InterPro" id="IPR009057">
    <property type="entry name" value="Homeodomain-like_sf"/>
</dbReference>
<evidence type="ECO:0000259" key="10">
    <source>
        <dbReference type="PROSITE" id="PS01124"/>
    </source>
</evidence>
<name>A0A1A5YJP9_9BACL</name>
<dbReference type="InterPro" id="IPR018060">
    <property type="entry name" value="HTH_AraC"/>
</dbReference>
<feature type="domain" description="Fe/B12 periplasmic-binding" evidence="11">
    <location>
        <begin position="384"/>
        <end position="650"/>
    </location>
</feature>
<evidence type="ECO:0000256" key="6">
    <source>
        <dbReference type="ARBA" id="ARBA00023125"/>
    </source>
</evidence>
<evidence type="ECO:0000256" key="4">
    <source>
        <dbReference type="ARBA" id="ARBA00022729"/>
    </source>
</evidence>
<comment type="subcellular location">
    <subcellularLocation>
        <location evidence="1">Cell envelope</location>
    </subcellularLocation>
</comment>
<dbReference type="OrthoDB" id="2652069at2"/>
<gene>
    <name evidence="12" type="ORF">A7K91_17270</name>
</gene>
<dbReference type="GO" id="GO:0003700">
    <property type="term" value="F:DNA-binding transcription factor activity"/>
    <property type="evidence" value="ECO:0007669"/>
    <property type="project" value="InterPro"/>
</dbReference>
<dbReference type="PROSITE" id="PS50983">
    <property type="entry name" value="FE_B12_PBP"/>
    <property type="match status" value="1"/>
</dbReference>
<evidence type="ECO:0000256" key="5">
    <source>
        <dbReference type="ARBA" id="ARBA00023015"/>
    </source>
</evidence>
<dbReference type="InterPro" id="IPR002491">
    <property type="entry name" value="ABC_transptr_periplasmic_BD"/>
</dbReference>
<proteinExistence type="inferred from homology"/>
<dbReference type="PROSITE" id="PS00041">
    <property type="entry name" value="HTH_ARAC_FAMILY_1"/>
    <property type="match status" value="1"/>
</dbReference>
<comment type="similarity">
    <text evidence="2">Belongs to the bacterial solute-binding protein 8 family.</text>
</comment>
<dbReference type="RefSeq" id="WP_068682637.1">
    <property type="nucleotide sequence ID" value="NZ_LYPA01000052.1"/>
</dbReference>
<dbReference type="SMART" id="SM00342">
    <property type="entry name" value="HTH_ARAC"/>
    <property type="match status" value="1"/>
</dbReference>
<dbReference type="PANTHER" id="PTHR30532:SF26">
    <property type="entry name" value="IRON(3+)-HYDROXAMATE-BINDING PROTEIN FHUD"/>
    <property type="match status" value="1"/>
</dbReference>